<proteinExistence type="predicted"/>
<dbReference type="Proteomes" id="UP000183567">
    <property type="component" value="Unassembled WGS sequence"/>
</dbReference>
<reference evidence="2 3" key="1">
    <citation type="submission" date="2016-03" db="EMBL/GenBank/DDBJ databases">
        <title>Comparative genomics of the ectomycorrhizal sister species Rhizopogon vinicolor and Rhizopogon vesiculosus (Basidiomycota: Boletales) reveals a divergence of the mating type B locus.</title>
        <authorList>
            <person name="Mujic A.B."/>
            <person name="Kuo A."/>
            <person name="Tritt A."/>
            <person name="Lipzen A."/>
            <person name="Chen C."/>
            <person name="Johnson J."/>
            <person name="Sharma A."/>
            <person name="Barry K."/>
            <person name="Grigoriev I.V."/>
            <person name="Spatafora J.W."/>
        </authorList>
    </citation>
    <scope>NUCLEOTIDE SEQUENCE [LARGE SCALE GENOMIC DNA]</scope>
    <source>
        <strain evidence="2 3">AM-OR11-056</strain>
    </source>
</reference>
<sequence length="132" mass="14464">MDTKPNYPHLSTQGSFAWRYIKESQAVNHPDYGQILQTPLPLAQRVPSGAYAYDRPPALRASSTAFNFPCAPPSHSPFIPAPHQPSPTEQRKRAKSQVGPKPTTGPSRRPSVASSFRSPTALIPRQPLEPTP</sequence>
<name>A0A1J8QL94_9AGAM</name>
<evidence type="ECO:0000313" key="3">
    <source>
        <dbReference type="Proteomes" id="UP000183567"/>
    </source>
</evidence>
<organism evidence="2 3">
    <name type="scientific">Rhizopogon vesiculosus</name>
    <dbReference type="NCBI Taxonomy" id="180088"/>
    <lineage>
        <taxon>Eukaryota</taxon>
        <taxon>Fungi</taxon>
        <taxon>Dikarya</taxon>
        <taxon>Basidiomycota</taxon>
        <taxon>Agaricomycotina</taxon>
        <taxon>Agaricomycetes</taxon>
        <taxon>Agaricomycetidae</taxon>
        <taxon>Boletales</taxon>
        <taxon>Suillineae</taxon>
        <taxon>Rhizopogonaceae</taxon>
        <taxon>Rhizopogon</taxon>
    </lineage>
</organism>
<feature type="compositionally biased region" description="Pro residues" evidence="1">
    <location>
        <begin position="70"/>
        <end position="85"/>
    </location>
</feature>
<evidence type="ECO:0000256" key="1">
    <source>
        <dbReference type="SAM" id="MobiDB-lite"/>
    </source>
</evidence>
<gene>
    <name evidence="2" type="ORF">AZE42_11248</name>
</gene>
<protein>
    <submittedName>
        <fullName evidence="2">Uncharacterized protein</fullName>
    </submittedName>
</protein>
<dbReference type="OrthoDB" id="10498992at2759"/>
<accession>A0A1J8QL94</accession>
<comment type="caution">
    <text evidence="2">The sequence shown here is derived from an EMBL/GenBank/DDBJ whole genome shotgun (WGS) entry which is preliminary data.</text>
</comment>
<dbReference type="EMBL" id="LVVM01004607">
    <property type="protein sequence ID" value="OJA12532.1"/>
    <property type="molecule type" value="Genomic_DNA"/>
</dbReference>
<dbReference type="AlphaFoldDB" id="A0A1J8QL94"/>
<evidence type="ECO:0000313" key="2">
    <source>
        <dbReference type="EMBL" id="OJA12532.1"/>
    </source>
</evidence>
<keyword evidence="3" id="KW-1185">Reference proteome</keyword>
<feature type="region of interest" description="Disordered" evidence="1">
    <location>
        <begin position="70"/>
        <end position="132"/>
    </location>
</feature>